<keyword evidence="2" id="KW-1185">Reference proteome</keyword>
<evidence type="ECO:0000313" key="1">
    <source>
        <dbReference type="EMBL" id="CAA6675427.1"/>
    </source>
</evidence>
<gene>
    <name evidence="1" type="ORF">SI7747_UN021769</name>
</gene>
<dbReference type="Proteomes" id="UP001189122">
    <property type="component" value="Unassembled WGS sequence"/>
</dbReference>
<evidence type="ECO:0000313" key="2">
    <source>
        <dbReference type="Proteomes" id="UP001189122"/>
    </source>
</evidence>
<name>A0ABN7EBY9_SPIIN</name>
<dbReference type="EMBL" id="CACRZD030000306">
    <property type="protein sequence ID" value="CAA6675427.1"/>
    <property type="molecule type" value="Genomic_DNA"/>
</dbReference>
<sequence>MREIEISTIIFSLSDSLSLACTTTPCPTASWPPMTWKGSDVHVPSLVLSRSSPCSRLSLTTLLTHLRAQLPGGIMKKNMSSTYKIKICLFHLNL</sequence>
<reference evidence="2" key="1">
    <citation type="journal article" date="2020" name="Sci. Rep.">
        <title>Chromosome-scale genome assembly for the duckweed Spirodela intermedia, integrating cytogenetic maps, PacBio and Oxford Nanopore libraries.</title>
        <authorList>
            <person name="Hoang P.T.N."/>
            <person name="Fiebig A."/>
            <person name="Novak P."/>
            <person name="Macas J."/>
            <person name="Cao H.X."/>
            <person name="Stepanenko A."/>
            <person name="Chen G."/>
            <person name="Borisjuk N."/>
            <person name="Scholz U."/>
            <person name="Schubert I."/>
        </authorList>
    </citation>
    <scope>NUCLEOTIDE SEQUENCE [LARGE SCALE GENOMIC DNA]</scope>
</reference>
<proteinExistence type="predicted"/>
<protein>
    <submittedName>
        <fullName evidence="1">Uncharacterized protein</fullName>
    </submittedName>
</protein>
<organism evidence="1 2">
    <name type="scientific">Spirodela intermedia</name>
    <name type="common">Intermediate duckweed</name>
    <dbReference type="NCBI Taxonomy" id="51605"/>
    <lineage>
        <taxon>Eukaryota</taxon>
        <taxon>Viridiplantae</taxon>
        <taxon>Streptophyta</taxon>
        <taxon>Embryophyta</taxon>
        <taxon>Tracheophyta</taxon>
        <taxon>Spermatophyta</taxon>
        <taxon>Magnoliopsida</taxon>
        <taxon>Liliopsida</taxon>
        <taxon>Araceae</taxon>
        <taxon>Lemnoideae</taxon>
        <taxon>Spirodela</taxon>
    </lineage>
</organism>
<comment type="caution">
    <text evidence="1">The sequence shown here is derived from an EMBL/GenBank/DDBJ whole genome shotgun (WGS) entry which is preliminary data.</text>
</comment>
<accession>A0ABN7EBY9</accession>